<sequence>MPAIPQHIAQLLTAAVPAGTPILQPDQQRIPAEWEEEDGHGEIVEGGRRGLAVYIEQRAPQGYVQVEEPTAVLSAGVQDVYWTAVAAVAPSHEAARTLTDLIRPALIGVPGADPGFYRPQSPPSLLPLGSGVVMLRAVYARTLLA</sequence>
<dbReference type="AlphaFoldDB" id="A0A7C9M650"/>
<comment type="caution">
    <text evidence="1">The sequence shown here is derived from an EMBL/GenBank/DDBJ whole genome shotgun (WGS) entry which is preliminary data.</text>
</comment>
<dbReference type="RefSeq" id="WP_157458956.1">
    <property type="nucleotide sequence ID" value="NZ_WQLB01000009.1"/>
</dbReference>
<organism evidence="1 2">
    <name type="scientific">Deinococcus arboris</name>
    <dbReference type="NCBI Taxonomy" id="2682977"/>
    <lineage>
        <taxon>Bacteria</taxon>
        <taxon>Thermotogati</taxon>
        <taxon>Deinococcota</taxon>
        <taxon>Deinococci</taxon>
        <taxon>Deinococcales</taxon>
        <taxon>Deinococcaceae</taxon>
        <taxon>Deinococcus</taxon>
    </lineage>
</organism>
<protein>
    <submittedName>
        <fullName evidence="1">Uncharacterized protein</fullName>
    </submittedName>
</protein>
<dbReference type="EMBL" id="WQLB01000009">
    <property type="protein sequence ID" value="MVN86905.1"/>
    <property type="molecule type" value="Genomic_DNA"/>
</dbReference>
<accession>A0A7C9M650</accession>
<keyword evidence="2" id="KW-1185">Reference proteome</keyword>
<evidence type="ECO:0000313" key="2">
    <source>
        <dbReference type="Proteomes" id="UP000483286"/>
    </source>
</evidence>
<reference evidence="1 2" key="1">
    <citation type="submission" date="2019-12" db="EMBL/GenBank/DDBJ databases">
        <title>Deinococcus sp. HMF7620 Genome sequencing and assembly.</title>
        <authorList>
            <person name="Kang H."/>
            <person name="Kim H."/>
            <person name="Joh K."/>
        </authorList>
    </citation>
    <scope>NUCLEOTIDE SEQUENCE [LARGE SCALE GENOMIC DNA]</scope>
    <source>
        <strain evidence="1 2">HMF7620</strain>
    </source>
</reference>
<gene>
    <name evidence="1" type="ORF">GO986_09020</name>
</gene>
<evidence type="ECO:0000313" key="1">
    <source>
        <dbReference type="EMBL" id="MVN86905.1"/>
    </source>
</evidence>
<name>A0A7C9M650_9DEIO</name>
<dbReference type="Proteomes" id="UP000483286">
    <property type="component" value="Unassembled WGS sequence"/>
</dbReference>
<proteinExistence type="predicted"/>